<evidence type="ECO:0000313" key="3">
    <source>
        <dbReference type="Proteomes" id="UP000075374"/>
    </source>
</evidence>
<proteinExistence type="predicted"/>
<accession>A0A151ARX2</accession>
<dbReference type="Proteomes" id="UP000075374">
    <property type="component" value="Unassembled WGS sequence"/>
</dbReference>
<gene>
    <name evidence="2" type="primary">fchA</name>
    <name evidence="2" type="ORF">CLCOL_00750</name>
</gene>
<dbReference type="EMBL" id="LTBB01000001">
    <property type="protein sequence ID" value="KYH30137.1"/>
    <property type="molecule type" value="Genomic_DNA"/>
</dbReference>
<protein>
    <submittedName>
        <fullName evidence="2">Methenyltetrahydrofolate cyclohydrolase</fullName>
        <ecNumber evidence="2">3.5.4.9</ecNumber>
    </submittedName>
</protein>
<dbReference type="SUPFAM" id="SSF101262">
    <property type="entry name" value="Methenyltetrahydrofolate cyclohydrolase-like"/>
    <property type="match status" value="1"/>
</dbReference>
<dbReference type="EC" id="3.5.4.9" evidence="2"/>
<feature type="domain" description="Cyclodeaminase/cyclohydrolase" evidence="1">
    <location>
        <begin position="6"/>
        <end position="190"/>
    </location>
</feature>
<organism evidence="2 3">
    <name type="scientific">Clostridium colicanis DSM 13634</name>
    <dbReference type="NCBI Taxonomy" id="1121305"/>
    <lineage>
        <taxon>Bacteria</taxon>
        <taxon>Bacillati</taxon>
        <taxon>Bacillota</taxon>
        <taxon>Clostridia</taxon>
        <taxon>Eubacteriales</taxon>
        <taxon>Clostridiaceae</taxon>
        <taxon>Clostridium</taxon>
    </lineage>
</organism>
<dbReference type="InterPro" id="IPR036178">
    <property type="entry name" value="Formintransfe-cycloase-like_sf"/>
</dbReference>
<dbReference type="GO" id="GO:0004477">
    <property type="term" value="F:methenyltetrahydrofolate cyclohydrolase activity"/>
    <property type="evidence" value="ECO:0007669"/>
    <property type="project" value="UniProtKB-EC"/>
</dbReference>
<keyword evidence="2" id="KW-0378">Hydrolase</keyword>
<name>A0A151ARX2_9CLOT</name>
<dbReference type="Pfam" id="PF04961">
    <property type="entry name" value="FTCD_C"/>
    <property type="match status" value="1"/>
</dbReference>
<reference evidence="2 3" key="1">
    <citation type="submission" date="2016-02" db="EMBL/GenBank/DDBJ databases">
        <title>Genome sequence of Clostridium colicanis DSM 13634.</title>
        <authorList>
            <person name="Poehlein A."/>
            <person name="Daniel R."/>
        </authorList>
    </citation>
    <scope>NUCLEOTIDE SEQUENCE [LARGE SCALE GENOMIC DNA]</scope>
    <source>
        <strain evidence="2 3">DSM 13634</strain>
    </source>
</reference>
<dbReference type="PATRIC" id="fig|1121305.3.peg.77"/>
<keyword evidence="3" id="KW-1185">Reference proteome</keyword>
<sequence>MEKNISIEGYINDLSSSKPTPGGGSAAALSAGLSSALTSMVFNLTIGKKAYENYNDEIKGKITYALRACEEYNKILLQFMKKDEEAFGSFMEVFKLPKHTEEEKLIRNEEIQKGYKRALEVPLNLAKSCIELYKYIHIASEYGNTNVVSDAGVGAILLYAAIESSILNVNVNLAGIKDENYKEQIIKECEKIKKEASDYRSKILDIVYSKIK</sequence>
<evidence type="ECO:0000313" key="2">
    <source>
        <dbReference type="EMBL" id="KYH30137.1"/>
    </source>
</evidence>
<evidence type="ECO:0000259" key="1">
    <source>
        <dbReference type="Pfam" id="PF04961"/>
    </source>
</evidence>
<dbReference type="AlphaFoldDB" id="A0A151ARX2"/>
<dbReference type="RefSeq" id="WP_061857032.1">
    <property type="nucleotide sequence ID" value="NZ_LTBB01000001.1"/>
</dbReference>
<comment type="caution">
    <text evidence="2">The sequence shown here is derived from an EMBL/GenBank/DDBJ whole genome shotgun (WGS) entry which is preliminary data.</text>
</comment>
<dbReference type="InterPro" id="IPR007044">
    <property type="entry name" value="Cyclodeamin/CycHdrlase"/>
</dbReference>
<dbReference type="STRING" id="1121305.CLCOL_00750"/>
<dbReference type="Gene3D" id="1.20.120.680">
    <property type="entry name" value="Formiminotetrahydrofolate cyclodeaminase monomer, up-and-down helical bundle"/>
    <property type="match status" value="1"/>
</dbReference>